<name>A0A940XJ46_9ACTN</name>
<evidence type="ECO:0000313" key="2">
    <source>
        <dbReference type="Proteomes" id="UP000677875"/>
    </source>
</evidence>
<protein>
    <submittedName>
        <fullName evidence="1">Uncharacterized protein</fullName>
    </submittedName>
</protein>
<dbReference type="AlphaFoldDB" id="A0A940XJ46"/>
<dbReference type="EMBL" id="JAGPNL010000001">
    <property type="protein sequence ID" value="MBQ0825479.1"/>
    <property type="molecule type" value="Genomic_DNA"/>
</dbReference>
<organism evidence="1 2">
    <name type="scientific">Streptomyces tagetis</name>
    <dbReference type="NCBI Taxonomy" id="2820809"/>
    <lineage>
        <taxon>Bacteria</taxon>
        <taxon>Bacillati</taxon>
        <taxon>Actinomycetota</taxon>
        <taxon>Actinomycetes</taxon>
        <taxon>Kitasatosporales</taxon>
        <taxon>Streptomycetaceae</taxon>
        <taxon>Streptomyces</taxon>
    </lineage>
</organism>
<keyword evidence="2" id="KW-1185">Reference proteome</keyword>
<accession>A0A940XJ46</accession>
<dbReference type="Proteomes" id="UP000677875">
    <property type="component" value="Unassembled WGS sequence"/>
</dbReference>
<dbReference type="RefSeq" id="WP_210868154.1">
    <property type="nucleotide sequence ID" value="NZ_JAGPNL010000001.1"/>
</dbReference>
<proteinExistence type="predicted"/>
<comment type="caution">
    <text evidence="1">The sequence shown here is derived from an EMBL/GenBank/DDBJ whole genome shotgun (WGS) entry which is preliminary data.</text>
</comment>
<evidence type="ECO:0000313" key="1">
    <source>
        <dbReference type="EMBL" id="MBQ0825479.1"/>
    </source>
</evidence>
<reference evidence="1" key="1">
    <citation type="submission" date="2021-04" db="EMBL/GenBank/DDBJ databases">
        <title>Genome seq and assembly of Streptomyces sp. RG38.</title>
        <authorList>
            <person name="Chhetri G."/>
        </authorList>
    </citation>
    <scope>NUCLEOTIDE SEQUENCE</scope>
    <source>
        <strain evidence="1">RG38</strain>
    </source>
</reference>
<gene>
    <name evidence="1" type="ORF">J5Y05_02980</name>
</gene>
<sequence>MNRRAVGDLADRQLAVIRWLLTAVRDEHQVWEDWGQGDTALFPCNVRFTAVRVPGPLVWSAAGTRDLSKADAFLKGFFSGGGAVSLDRRQCTYYALVPPSVKWPLAAGRDTVEMLTRSHFLGLPAVHRTEPGRGAYWSLPLEVPGGLCDVEAVAALVRLGRQAVALEEEEQ</sequence>